<dbReference type="InterPro" id="IPR018627">
    <property type="entry name" value="ELP6"/>
</dbReference>
<evidence type="ECO:0000313" key="4">
    <source>
        <dbReference type="Proteomes" id="UP000241818"/>
    </source>
</evidence>
<proteinExistence type="inferred from homology"/>
<dbReference type="CDD" id="cd19495">
    <property type="entry name" value="Elp6"/>
    <property type="match status" value="1"/>
</dbReference>
<dbReference type="GeneID" id="36576948"/>
<dbReference type="Pfam" id="PF09807">
    <property type="entry name" value="ELP6"/>
    <property type="match status" value="1"/>
</dbReference>
<sequence>MSSASVSSRIPPLLDPYLALPPEASLVLLTSVLGASSNWLVLRFLHRALLGPDASSNASADGDTKVLLVSFMRDLAFWKENARRLGLDLDKLAAKKRFAFVDGLSGLFLPKQRALSGRGGEKILNSSDLTALYGELQQAIQSLGDAGRVLLVVDQLDLVLATGGDRVDAVGLGEMLLGLREHVHATVLTLSADSPLVSVQQTPLETDHAAFLLGMAHQADLIMSLRLLDSGTARDVSGVVRITAGNQTGEMDQGTQQRVEEKELLYFVGGDGGVKVFERGQ</sequence>
<evidence type="ECO:0000256" key="1">
    <source>
        <dbReference type="ARBA" id="ARBA00005043"/>
    </source>
</evidence>
<dbReference type="PANTHER" id="PTHR16184:SF6">
    <property type="entry name" value="ELONGATOR COMPLEX PROTEIN 6"/>
    <property type="match status" value="1"/>
</dbReference>
<dbReference type="STRING" id="857342.A0A2T3AUM5"/>
<dbReference type="InParanoid" id="A0A2T3AUM5"/>
<dbReference type="Proteomes" id="UP000241818">
    <property type="component" value="Unassembled WGS sequence"/>
</dbReference>
<gene>
    <name evidence="3" type="ORF">M430DRAFT_60614</name>
</gene>
<comment type="pathway">
    <text evidence="1">tRNA modification; 5-methoxycarbonylmethyl-2-thiouridine-tRNA biosynthesis.</text>
</comment>
<dbReference type="GO" id="GO:0033588">
    <property type="term" value="C:elongator holoenzyme complex"/>
    <property type="evidence" value="ECO:0007669"/>
    <property type="project" value="InterPro"/>
</dbReference>
<dbReference type="EMBL" id="KZ679015">
    <property type="protein sequence ID" value="PSS12361.1"/>
    <property type="molecule type" value="Genomic_DNA"/>
</dbReference>
<accession>A0A2T3AUM5</accession>
<name>A0A2T3AUM5_AMORE</name>
<evidence type="ECO:0008006" key="5">
    <source>
        <dbReference type="Google" id="ProtNLM"/>
    </source>
</evidence>
<comment type="similarity">
    <text evidence="2">Belongs to the ELP6 family.</text>
</comment>
<dbReference type="InterPro" id="IPR027417">
    <property type="entry name" value="P-loop_NTPase"/>
</dbReference>
<dbReference type="AlphaFoldDB" id="A0A2T3AUM5"/>
<reference evidence="3 4" key="1">
    <citation type="journal article" date="2018" name="New Phytol.">
        <title>Comparative genomics and transcriptomics depict ericoid mycorrhizal fungi as versatile saprotrophs and plant mutualists.</title>
        <authorList>
            <person name="Martino E."/>
            <person name="Morin E."/>
            <person name="Grelet G.A."/>
            <person name="Kuo A."/>
            <person name="Kohler A."/>
            <person name="Daghino S."/>
            <person name="Barry K.W."/>
            <person name="Cichocki N."/>
            <person name="Clum A."/>
            <person name="Dockter R.B."/>
            <person name="Hainaut M."/>
            <person name="Kuo R.C."/>
            <person name="LaButti K."/>
            <person name="Lindahl B.D."/>
            <person name="Lindquist E.A."/>
            <person name="Lipzen A."/>
            <person name="Khouja H.R."/>
            <person name="Magnuson J."/>
            <person name="Murat C."/>
            <person name="Ohm R.A."/>
            <person name="Singer S.W."/>
            <person name="Spatafora J.W."/>
            <person name="Wang M."/>
            <person name="Veneault-Fourrey C."/>
            <person name="Henrissat B."/>
            <person name="Grigoriev I.V."/>
            <person name="Martin F.M."/>
            <person name="Perotto S."/>
        </authorList>
    </citation>
    <scope>NUCLEOTIDE SEQUENCE [LARGE SCALE GENOMIC DNA]</scope>
    <source>
        <strain evidence="3 4">ATCC 22711</strain>
    </source>
</reference>
<dbReference type="GO" id="GO:0002098">
    <property type="term" value="P:tRNA wobble uridine modification"/>
    <property type="evidence" value="ECO:0007669"/>
    <property type="project" value="InterPro"/>
</dbReference>
<keyword evidence="4" id="KW-1185">Reference proteome</keyword>
<evidence type="ECO:0000313" key="3">
    <source>
        <dbReference type="EMBL" id="PSS12361.1"/>
    </source>
</evidence>
<dbReference type="RefSeq" id="XP_024718359.1">
    <property type="nucleotide sequence ID" value="XM_024868867.1"/>
</dbReference>
<dbReference type="UniPathway" id="UPA00988"/>
<dbReference type="OrthoDB" id="9995306at2759"/>
<dbReference type="PANTHER" id="PTHR16184">
    <property type="entry name" value="ELONGATOR COMPLEX PROTEIN 6"/>
    <property type="match status" value="1"/>
</dbReference>
<dbReference type="Gene3D" id="3.40.50.300">
    <property type="entry name" value="P-loop containing nucleotide triphosphate hydrolases"/>
    <property type="match status" value="1"/>
</dbReference>
<evidence type="ECO:0000256" key="2">
    <source>
        <dbReference type="ARBA" id="ARBA00008837"/>
    </source>
</evidence>
<organism evidence="3 4">
    <name type="scientific">Amorphotheca resinae ATCC 22711</name>
    <dbReference type="NCBI Taxonomy" id="857342"/>
    <lineage>
        <taxon>Eukaryota</taxon>
        <taxon>Fungi</taxon>
        <taxon>Dikarya</taxon>
        <taxon>Ascomycota</taxon>
        <taxon>Pezizomycotina</taxon>
        <taxon>Leotiomycetes</taxon>
        <taxon>Helotiales</taxon>
        <taxon>Amorphothecaceae</taxon>
        <taxon>Amorphotheca</taxon>
    </lineage>
</organism>
<protein>
    <recommendedName>
        <fullName evidence="5">Elongator complex protein 6</fullName>
    </recommendedName>
</protein>